<dbReference type="AlphaFoldDB" id="A0A6A7N9L8"/>
<sequence length="398" mass="43936">MATPEQLAQVKENISNLMDLTNHVHDYMQDVLNGVYQELSQDASPDPGQKELSTFFTAVFTCIGLLDFPGAGIFGTFLGTFFGAYSGPDEPPSLKSTFGSLWLRMDQTFLQANDDLSLIHADPAAYWNKSYTNPLNQHSAPVSSLGDPKVTLPAKSDPKFQKITDAIINKSWYETTRITIGQKFHIALVTTQPATPFLTGETDAQFAQFGADSIGKKTYSYFASRHAFTTNCCKDPLDGIQYSQFGLRTSNGWAAPDLCAWLFRDNQFGTVTNPLGIANRFEVFTQWKIPGTDLILNWPGSVWSAAPAVLSPQDQEHAQAWNHLLEGTSRQELEKRLIRKFYADPAFARALISEPEKAIAAELGVELPSLVKVEVLRETPGNYKLVIPTVGLAAYLAP</sequence>
<dbReference type="GO" id="GO:0046914">
    <property type="term" value="F:transition metal ion binding"/>
    <property type="evidence" value="ECO:0007669"/>
    <property type="project" value="InterPro"/>
</dbReference>
<dbReference type="GO" id="GO:0003824">
    <property type="term" value="F:catalytic activity"/>
    <property type="evidence" value="ECO:0007669"/>
    <property type="project" value="InterPro"/>
</dbReference>
<name>A0A6A7N9L8_9BURK</name>
<keyword evidence="2" id="KW-1185">Reference proteome</keyword>
<dbReference type="SUPFAM" id="SSF56209">
    <property type="entry name" value="Nitrile hydratase alpha chain"/>
    <property type="match status" value="1"/>
</dbReference>
<evidence type="ECO:0000313" key="1">
    <source>
        <dbReference type="EMBL" id="MQA41552.1"/>
    </source>
</evidence>
<dbReference type="Proteomes" id="UP000440498">
    <property type="component" value="Unassembled WGS sequence"/>
</dbReference>
<dbReference type="EMBL" id="WHUG01000014">
    <property type="protein sequence ID" value="MQA41552.1"/>
    <property type="molecule type" value="Genomic_DNA"/>
</dbReference>
<dbReference type="RefSeq" id="WP_152840774.1">
    <property type="nucleotide sequence ID" value="NZ_WHUG01000014.1"/>
</dbReference>
<gene>
    <name evidence="1" type="ORF">GEV02_25735</name>
</gene>
<comment type="caution">
    <text evidence="1">The sequence shown here is derived from an EMBL/GenBank/DDBJ whole genome shotgun (WGS) entry which is preliminary data.</text>
</comment>
<dbReference type="InterPro" id="IPR036648">
    <property type="entry name" value="CN_Hdrase_a/SCN_Hdrase_g_sf"/>
</dbReference>
<dbReference type="Gene3D" id="3.90.330.10">
    <property type="entry name" value="Nitrile hydratase alpha /Thiocyanate hydrolase gamma"/>
    <property type="match status" value="1"/>
</dbReference>
<protein>
    <submittedName>
        <fullName evidence="1">Uncharacterized protein</fullName>
    </submittedName>
</protein>
<reference evidence="1 2" key="1">
    <citation type="submission" date="2019-10" db="EMBL/GenBank/DDBJ databases">
        <title>Two novel species isolated from a subtropical stream in China.</title>
        <authorList>
            <person name="Lu H."/>
        </authorList>
    </citation>
    <scope>NUCLEOTIDE SEQUENCE [LARGE SCALE GENOMIC DNA]</scope>
    <source>
        <strain evidence="1 2">FT29W</strain>
    </source>
</reference>
<evidence type="ECO:0000313" key="2">
    <source>
        <dbReference type="Proteomes" id="UP000440498"/>
    </source>
</evidence>
<organism evidence="1 2">
    <name type="scientific">Rugamonas aquatica</name>
    <dbReference type="NCBI Taxonomy" id="2743357"/>
    <lineage>
        <taxon>Bacteria</taxon>
        <taxon>Pseudomonadati</taxon>
        <taxon>Pseudomonadota</taxon>
        <taxon>Betaproteobacteria</taxon>
        <taxon>Burkholderiales</taxon>
        <taxon>Oxalobacteraceae</taxon>
        <taxon>Telluria group</taxon>
        <taxon>Rugamonas</taxon>
    </lineage>
</organism>
<accession>A0A6A7N9L8</accession>
<proteinExistence type="predicted"/>